<proteinExistence type="predicted"/>
<feature type="compositionally biased region" description="Pro residues" evidence="1">
    <location>
        <begin position="27"/>
        <end position="44"/>
    </location>
</feature>
<accession>A0A6V8K544</accession>
<reference evidence="2 3" key="1">
    <citation type="submission" date="2020-03" db="EMBL/GenBank/DDBJ databases">
        <title>Whole genome shotgun sequence of Phytohabitans houttuyneae NBRC 108639.</title>
        <authorList>
            <person name="Komaki H."/>
            <person name="Tamura T."/>
        </authorList>
    </citation>
    <scope>NUCLEOTIDE SEQUENCE [LARGE SCALE GENOMIC DNA]</scope>
    <source>
        <strain evidence="2 3">NBRC 108639</strain>
    </source>
</reference>
<keyword evidence="3" id="KW-1185">Reference proteome</keyword>
<gene>
    <name evidence="2" type="ORF">Phou_016180</name>
</gene>
<organism evidence="2 3">
    <name type="scientific">Phytohabitans houttuyneae</name>
    <dbReference type="NCBI Taxonomy" id="1076126"/>
    <lineage>
        <taxon>Bacteria</taxon>
        <taxon>Bacillati</taxon>
        <taxon>Actinomycetota</taxon>
        <taxon>Actinomycetes</taxon>
        <taxon>Micromonosporales</taxon>
        <taxon>Micromonosporaceae</taxon>
    </lineage>
</organism>
<dbReference type="EMBL" id="BLPF01000001">
    <property type="protein sequence ID" value="GFJ77438.1"/>
    <property type="molecule type" value="Genomic_DNA"/>
</dbReference>
<dbReference type="Proteomes" id="UP000482800">
    <property type="component" value="Unassembled WGS sequence"/>
</dbReference>
<comment type="caution">
    <text evidence="2">The sequence shown here is derived from an EMBL/GenBank/DDBJ whole genome shotgun (WGS) entry which is preliminary data.</text>
</comment>
<dbReference type="RefSeq" id="WP_173054844.1">
    <property type="nucleotide sequence ID" value="NZ_BAABGO010000053.1"/>
</dbReference>
<name>A0A6V8K544_9ACTN</name>
<protein>
    <submittedName>
        <fullName evidence="2">Uncharacterized protein</fullName>
    </submittedName>
</protein>
<reference evidence="2 3" key="2">
    <citation type="submission" date="2020-03" db="EMBL/GenBank/DDBJ databases">
        <authorList>
            <person name="Ichikawa N."/>
            <person name="Kimura A."/>
            <person name="Kitahashi Y."/>
            <person name="Uohara A."/>
        </authorList>
    </citation>
    <scope>NUCLEOTIDE SEQUENCE [LARGE SCALE GENOMIC DNA]</scope>
    <source>
        <strain evidence="2 3">NBRC 108639</strain>
    </source>
</reference>
<feature type="region of interest" description="Disordered" evidence="1">
    <location>
        <begin position="1"/>
        <end position="57"/>
    </location>
</feature>
<evidence type="ECO:0000256" key="1">
    <source>
        <dbReference type="SAM" id="MobiDB-lite"/>
    </source>
</evidence>
<evidence type="ECO:0000313" key="2">
    <source>
        <dbReference type="EMBL" id="GFJ77438.1"/>
    </source>
</evidence>
<evidence type="ECO:0000313" key="3">
    <source>
        <dbReference type="Proteomes" id="UP000482800"/>
    </source>
</evidence>
<dbReference type="AlphaFoldDB" id="A0A6V8K544"/>
<sequence>MPNTPPSTDPTRVADTGRASAGTGWPADPPAAPRPGRPTGPGWPNPSNGEGKDDGDV</sequence>